<keyword evidence="1" id="KW-0472">Membrane</keyword>
<dbReference type="EMBL" id="JACCFJ010000001">
    <property type="protein sequence ID" value="NYI82003.1"/>
    <property type="molecule type" value="Genomic_DNA"/>
</dbReference>
<sequence>MHDPNGPQRWSTPVGLVTTGWVLTAAAVAWWFAAESATDRLFVGVLVLALAAVSAHATLCRPRLSADRDGVTVRGVGGRRHWPWSAVTVRVRSHRRFGRDVQSLELDGDELVVLTRLDLGTDPQDVADALRAWRG</sequence>
<organism evidence="3 4">
    <name type="scientific">Saccharopolyspora hordei</name>
    <dbReference type="NCBI Taxonomy" id="1838"/>
    <lineage>
        <taxon>Bacteria</taxon>
        <taxon>Bacillati</taxon>
        <taxon>Actinomycetota</taxon>
        <taxon>Actinomycetes</taxon>
        <taxon>Pseudonocardiales</taxon>
        <taxon>Pseudonocardiaceae</taxon>
        <taxon>Saccharopolyspora</taxon>
    </lineage>
</organism>
<feature type="transmembrane region" description="Helical" evidence="1">
    <location>
        <begin position="12"/>
        <end position="34"/>
    </location>
</feature>
<dbReference type="Proteomes" id="UP000587002">
    <property type="component" value="Unassembled WGS sequence"/>
</dbReference>
<protein>
    <recommendedName>
        <fullName evidence="2">Low molecular weight protein antigen 6 PH domain-containing protein</fullName>
    </recommendedName>
</protein>
<gene>
    <name evidence="3" type="ORF">HNR68_000633</name>
</gene>
<dbReference type="RefSeq" id="WP_179717460.1">
    <property type="nucleotide sequence ID" value="NZ_BAABFH010000001.1"/>
</dbReference>
<proteinExistence type="predicted"/>
<keyword evidence="1" id="KW-1133">Transmembrane helix</keyword>
<keyword evidence="4" id="KW-1185">Reference proteome</keyword>
<name>A0A853AI97_9PSEU</name>
<comment type="caution">
    <text evidence="3">The sequence shown here is derived from an EMBL/GenBank/DDBJ whole genome shotgun (WGS) entry which is preliminary data.</text>
</comment>
<dbReference type="AlphaFoldDB" id="A0A853AI97"/>
<dbReference type="InterPro" id="IPR019692">
    <property type="entry name" value="CFP-6_PH"/>
</dbReference>
<evidence type="ECO:0000259" key="2">
    <source>
        <dbReference type="Pfam" id="PF10756"/>
    </source>
</evidence>
<feature type="transmembrane region" description="Helical" evidence="1">
    <location>
        <begin position="40"/>
        <end position="59"/>
    </location>
</feature>
<dbReference type="Pfam" id="PF10756">
    <property type="entry name" value="bPH_6"/>
    <property type="match status" value="1"/>
</dbReference>
<reference evidence="3 4" key="1">
    <citation type="submission" date="2020-07" db="EMBL/GenBank/DDBJ databases">
        <title>Sequencing the genomes of 1000 actinobacteria strains.</title>
        <authorList>
            <person name="Klenk H.-P."/>
        </authorList>
    </citation>
    <scope>NUCLEOTIDE SEQUENCE [LARGE SCALE GENOMIC DNA]</scope>
    <source>
        <strain evidence="3 4">DSM 44065</strain>
    </source>
</reference>
<evidence type="ECO:0000256" key="1">
    <source>
        <dbReference type="SAM" id="Phobius"/>
    </source>
</evidence>
<feature type="domain" description="Low molecular weight protein antigen 6 PH" evidence="2">
    <location>
        <begin position="61"/>
        <end position="134"/>
    </location>
</feature>
<evidence type="ECO:0000313" key="3">
    <source>
        <dbReference type="EMBL" id="NYI82003.1"/>
    </source>
</evidence>
<accession>A0A853AI97</accession>
<keyword evidence="1" id="KW-0812">Transmembrane</keyword>
<evidence type="ECO:0000313" key="4">
    <source>
        <dbReference type="Proteomes" id="UP000587002"/>
    </source>
</evidence>